<keyword evidence="5" id="KW-1185">Reference proteome</keyword>
<dbReference type="RefSeq" id="XP_005788918.1">
    <property type="nucleotide sequence ID" value="XM_005788861.1"/>
</dbReference>
<reference evidence="5" key="1">
    <citation type="journal article" date="2013" name="Nature">
        <title>Pan genome of the phytoplankton Emiliania underpins its global distribution.</title>
        <authorList>
            <person name="Read B.A."/>
            <person name="Kegel J."/>
            <person name="Klute M.J."/>
            <person name="Kuo A."/>
            <person name="Lefebvre S.C."/>
            <person name="Maumus F."/>
            <person name="Mayer C."/>
            <person name="Miller J."/>
            <person name="Monier A."/>
            <person name="Salamov A."/>
            <person name="Young J."/>
            <person name="Aguilar M."/>
            <person name="Claverie J.M."/>
            <person name="Frickenhaus S."/>
            <person name="Gonzalez K."/>
            <person name="Herman E.K."/>
            <person name="Lin Y.C."/>
            <person name="Napier J."/>
            <person name="Ogata H."/>
            <person name="Sarno A.F."/>
            <person name="Shmutz J."/>
            <person name="Schroeder D."/>
            <person name="de Vargas C."/>
            <person name="Verret F."/>
            <person name="von Dassow P."/>
            <person name="Valentin K."/>
            <person name="Van de Peer Y."/>
            <person name="Wheeler G."/>
            <person name="Dacks J.B."/>
            <person name="Delwiche C.F."/>
            <person name="Dyhrman S.T."/>
            <person name="Glockner G."/>
            <person name="John U."/>
            <person name="Richards T."/>
            <person name="Worden A.Z."/>
            <person name="Zhang X."/>
            <person name="Grigoriev I.V."/>
            <person name="Allen A.E."/>
            <person name="Bidle K."/>
            <person name="Borodovsky M."/>
            <person name="Bowler C."/>
            <person name="Brownlee C."/>
            <person name="Cock J.M."/>
            <person name="Elias M."/>
            <person name="Gladyshev V.N."/>
            <person name="Groth M."/>
            <person name="Guda C."/>
            <person name="Hadaegh A."/>
            <person name="Iglesias-Rodriguez M.D."/>
            <person name="Jenkins J."/>
            <person name="Jones B.M."/>
            <person name="Lawson T."/>
            <person name="Leese F."/>
            <person name="Lindquist E."/>
            <person name="Lobanov A."/>
            <person name="Lomsadze A."/>
            <person name="Malik S.B."/>
            <person name="Marsh M.E."/>
            <person name="Mackinder L."/>
            <person name="Mock T."/>
            <person name="Mueller-Roeber B."/>
            <person name="Pagarete A."/>
            <person name="Parker M."/>
            <person name="Probert I."/>
            <person name="Quesneville H."/>
            <person name="Raines C."/>
            <person name="Rensing S.A."/>
            <person name="Riano-Pachon D.M."/>
            <person name="Richier S."/>
            <person name="Rokitta S."/>
            <person name="Shiraiwa Y."/>
            <person name="Soanes D.M."/>
            <person name="van der Giezen M."/>
            <person name="Wahlund T.M."/>
            <person name="Williams B."/>
            <person name="Wilson W."/>
            <person name="Wolfe G."/>
            <person name="Wurch L.L."/>
        </authorList>
    </citation>
    <scope>NUCLEOTIDE SEQUENCE</scope>
</reference>
<dbReference type="HOGENOM" id="CLU_995462_0_0_1"/>
<dbReference type="PaxDb" id="2903-EOD36489"/>
<dbReference type="InterPro" id="IPR044862">
    <property type="entry name" value="Pro_4_hyd_alph_FE2OG_OXY"/>
</dbReference>
<evidence type="ECO:0000256" key="1">
    <source>
        <dbReference type="SAM" id="MobiDB-lite"/>
    </source>
</evidence>
<protein>
    <recommendedName>
        <fullName evidence="3">Prolyl 4-hydroxylase alpha subunit Fe(2+) 2OG dioxygenase domain-containing protein</fullName>
    </recommendedName>
</protein>
<evidence type="ECO:0000313" key="5">
    <source>
        <dbReference type="Proteomes" id="UP000013827"/>
    </source>
</evidence>
<dbReference type="GeneID" id="17281759"/>
<feature type="signal peptide" evidence="2">
    <location>
        <begin position="1"/>
        <end position="20"/>
    </location>
</feature>
<accession>A0A0D3KL54</accession>
<feature type="chain" id="PRO_5044236745" description="Prolyl 4-hydroxylase alpha subunit Fe(2+) 2OG dioxygenase domain-containing protein" evidence="2">
    <location>
        <begin position="21"/>
        <end position="280"/>
    </location>
</feature>
<dbReference type="eggNOG" id="ENOG502S22Z">
    <property type="taxonomic scope" value="Eukaryota"/>
</dbReference>
<evidence type="ECO:0000259" key="3">
    <source>
        <dbReference type="Pfam" id="PF13640"/>
    </source>
</evidence>
<dbReference type="Pfam" id="PF13640">
    <property type="entry name" value="2OG-FeII_Oxy_3"/>
    <property type="match status" value="1"/>
</dbReference>
<dbReference type="EnsemblProtists" id="EOD36489">
    <property type="protein sequence ID" value="EOD36489"/>
    <property type="gene ID" value="EMIHUDRAFT_455045"/>
</dbReference>
<dbReference type="Gene3D" id="2.60.120.620">
    <property type="entry name" value="q2cbj1_9rhob like domain"/>
    <property type="match status" value="1"/>
</dbReference>
<sequence>MIALASSLIAVALLHSNTAAFRPLAASRSSSRAEARLAQTKKATKSRKKAGGGGFGASKPAPRPSAPPPLATVSESFRISEHALPSGEGVNTMFMGAYLIEDESVCDGLVALFEKDPGALAPGVVGRDGRAVIDPTSKESLEYSFQPDDARIEWRRYVTALQACTMKYTARYPYAANHVSPWGLSCTTNYQYYPPGGGYKIYHTERNGRMEPGASRHLVFMTYLNDVSDEGGTQFFHQNVTIQPKKGLTLVWPSDWTFMHRGVSSPTQEKRIMTGWFNFA</sequence>
<feature type="domain" description="Prolyl 4-hydroxylase alpha subunit Fe(2+) 2OG dioxygenase" evidence="3">
    <location>
        <begin position="190"/>
        <end position="278"/>
    </location>
</feature>
<keyword evidence="2" id="KW-0732">Signal</keyword>
<feature type="compositionally biased region" description="Pro residues" evidence="1">
    <location>
        <begin position="61"/>
        <end position="70"/>
    </location>
</feature>
<feature type="region of interest" description="Disordered" evidence="1">
    <location>
        <begin position="32"/>
        <end position="71"/>
    </location>
</feature>
<dbReference type="AlphaFoldDB" id="A0A0D3KL54"/>
<name>A0A0D3KL54_EMIH1</name>
<dbReference type="Proteomes" id="UP000013827">
    <property type="component" value="Unassembled WGS sequence"/>
</dbReference>
<reference evidence="4" key="2">
    <citation type="submission" date="2024-10" db="UniProtKB">
        <authorList>
            <consortium name="EnsemblProtists"/>
        </authorList>
    </citation>
    <scope>IDENTIFICATION</scope>
</reference>
<dbReference type="KEGG" id="ehx:EMIHUDRAFT_455045"/>
<organism evidence="4 5">
    <name type="scientific">Emiliania huxleyi (strain CCMP1516)</name>
    <dbReference type="NCBI Taxonomy" id="280463"/>
    <lineage>
        <taxon>Eukaryota</taxon>
        <taxon>Haptista</taxon>
        <taxon>Haptophyta</taxon>
        <taxon>Prymnesiophyceae</taxon>
        <taxon>Isochrysidales</taxon>
        <taxon>Noelaerhabdaceae</taxon>
        <taxon>Emiliania</taxon>
    </lineage>
</organism>
<proteinExistence type="predicted"/>
<evidence type="ECO:0000313" key="4">
    <source>
        <dbReference type="EnsemblProtists" id="EOD36489"/>
    </source>
</evidence>
<evidence type="ECO:0000256" key="2">
    <source>
        <dbReference type="SAM" id="SignalP"/>
    </source>
</evidence>